<dbReference type="Proteomes" id="UP000518887">
    <property type="component" value="Unassembled WGS sequence"/>
</dbReference>
<reference evidence="1 2" key="1">
    <citation type="submission" date="2020-08" db="EMBL/GenBank/DDBJ databases">
        <title>Genomic Encyclopedia of Type Strains, Phase IV (KMG-IV): sequencing the most valuable type-strain genomes for metagenomic binning, comparative biology and taxonomic classification.</title>
        <authorList>
            <person name="Goeker M."/>
        </authorList>
    </citation>
    <scope>NUCLEOTIDE SEQUENCE [LARGE SCALE GENOMIC DNA]</scope>
    <source>
        <strain evidence="1 2">DSM 103462</strain>
    </source>
</reference>
<keyword evidence="2" id="KW-1185">Reference proteome</keyword>
<evidence type="ECO:0000313" key="1">
    <source>
        <dbReference type="EMBL" id="MBB5226883.1"/>
    </source>
</evidence>
<proteinExistence type="predicted"/>
<organism evidence="1 2">
    <name type="scientific">Treponema ruminis</name>
    <dbReference type="NCBI Taxonomy" id="744515"/>
    <lineage>
        <taxon>Bacteria</taxon>
        <taxon>Pseudomonadati</taxon>
        <taxon>Spirochaetota</taxon>
        <taxon>Spirochaetia</taxon>
        <taxon>Spirochaetales</taxon>
        <taxon>Treponemataceae</taxon>
        <taxon>Treponema</taxon>
    </lineage>
</organism>
<protein>
    <submittedName>
        <fullName evidence="1">Uncharacterized protein</fullName>
    </submittedName>
</protein>
<name>A0A7W8GAJ0_9SPIR</name>
<dbReference type="AlphaFoldDB" id="A0A7W8GAJ0"/>
<dbReference type="EMBL" id="JACHFQ010000007">
    <property type="protein sequence ID" value="MBB5226883.1"/>
    <property type="molecule type" value="Genomic_DNA"/>
</dbReference>
<sequence>MGKIFSDDKPIAVCSSFQRTARGFLFFFWKFYTFREIFTYCKNSSPRGDNNSVDFEKKDDGWHFNSKKFEGNKISDEVLSNESKALFKACLKKR</sequence>
<evidence type="ECO:0000313" key="2">
    <source>
        <dbReference type="Proteomes" id="UP000518887"/>
    </source>
</evidence>
<accession>A0A7W8GAJ0</accession>
<dbReference type="RefSeq" id="WP_184660562.1">
    <property type="nucleotide sequence ID" value="NZ_CP031518.1"/>
</dbReference>
<comment type="caution">
    <text evidence="1">The sequence shown here is derived from an EMBL/GenBank/DDBJ whole genome shotgun (WGS) entry which is preliminary data.</text>
</comment>
<gene>
    <name evidence="1" type="ORF">HNP76_002271</name>
</gene>